<feature type="transmembrane region" description="Helical" evidence="1">
    <location>
        <begin position="6"/>
        <end position="26"/>
    </location>
</feature>
<dbReference type="EMBL" id="JAVSOO010000009">
    <property type="protein sequence ID" value="MDT4286316.1"/>
    <property type="molecule type" value="Genomic_DNA"/>
</dbReference>
<evidence type="ECO:0000313" key="6">
    <source>
        <dbReference type="EMBL" id="TRL78682.1"/>
    </source>
</evidence>
<dbReference type="Proteomes" id="UP000238153">
    <property type="component" value="Unassembled WGS sequence"/>
</dbReference>
<feature type="transmembrane region" description="Helical" evidence="1">
    <location>
        <begin position="31"/>
        <end position="51"/>
    </location>
</feature>
<gene>
    <name evidence="4" type="ORF">AL503_001035</name>
    <name evidence="5" type="ORF">CV019_04460</name>
    <name evidence="6" type="ORF">FNL11_03645</name>
    <name evidence="3" type="ORF">RO950_04695</name>
    <name evidence="2" type="ORF">SHP0201</name>
</gene>
<accession>A0A028ZLK9</accession>
<evidence type="ECO:0000313" key="7">
    <source>
        <dbReference type="Proteomes" id="UP000053523"/>
    </source>
</evidence>
<dbReference type="KEGG" id="shh:ShL2_00127"/>
<evidence type="ECO:0000313" key="2">
    <source>
        <dbReference type="EMBL" id="AHX99910.1"/>
    </source>
</evidence>
<reference evidence="5 8" key="3">
    <citation type="submission" date="2017-11" db="EMBL/GenBank/DDBJ databases">
        <authorList>
            <person name="Founou R.C."/>
            <person name="Founou L."/>
            <person name="Allam M."/>
            <person name="Ismail A."/>
            <person name="Essack S.Y."/>
        </authorList>
    </citation>
    <scope>NUCLEOTIDE SEQUENCE [LARGE SCALE GENOMIC DNA]</scope>
    <source>
        <strain evidence="5 8">G811N2B1</strain>
    </source>
</reference>
<dbReference type="GeneID" id="93779641"/>
<dbReference type="Proteomes" id="UP000053523">
    <property type="component" value="Unassembled WGS sequence"/>
</dbReference>
<dbReference type="PATRIC" id="fig|1283.206.peg.704"/>
<evidence type="ECO:0000313" key="5">
    <source>
        <dbReference type="EMBL" id="PPJ76052.1"/>
    </source>
</evidence>
<evidence type="ECO:0000313" key="10">
    <source>
        <dbReference type="Proteomes" id="UP001269271"/>
    </source>
</evidence>
<dbReference type="STRING" id="1283.ShL2_00127"/>
<keyword evidence="1" id="KW-0472">Membrane</keyword>
<sequence>MNLNSINLVSGILCLLSFLLVVSIMFTSMFWFLPGLFVMLLAIIANVLGILKGNKAINITMLILNIVFLVIFSSPLLLA</sequence>
<dbReference type="RefSeq" id="WP_011274531.1">
    <property type="nucleotide sequence ID" value="NZ_BKAY01000005.1"/>
</dbReference>
<organism evidence="2">
    <name type="scientific">Staphylococcus haemolyticus</name>
    <dbReference type="NCBI Taxonomy" id="1283"/>
    <lineage>
        <taxon>Bacteria</taxon>
        <taxon>Bacillati</taxon>
        <taxon>Bacillota</taxon>
        <taxon>Bacilli</taxon>
        <taxon>Bacillales</taxon>
        <taxon>Staphylococcaceae</taxon>
        <taxon>Staphylococcus</taxon>
    </lineage>
</organism>
<evidence type="ECO:0000313" key="3">
    <source>
        <dbReference type="EMBL" id="MDT4286316.1"/>
    </source>
</evidence>
<keyword evidence="10" id="KW-1185">Reference proteome</keyword>
<dbReference type="Proteomes" id="UP000316594">
    <property type="component" value="Unassembled WGS sequence"/>
</dbReference>
<dbReference type="EMBL" id="KF006347">
    <property type="protein sequence ID" value="AHX99910.1"/>
    <property type="molecule type" value="Genomic_DNA"/>
</dbReference>
<feature type="transmembrane region" description="Helical" evidence="1">
    <location>
        <begin position="57"/>
        <end position="78"/>
    </location>
</feature>
<keyword evidence="1" id="KW-0812">Transmembrane</keyword>
<evidence type="ECO:0000313" key="9">
    <source>
        <dbReference type="Proteomes" id="UP000316594"/>
    </source>
</evidence>
<proteinExistence type="predicted"/>
<evidence type="ECO:0000313" key="8">
    <source>
        <dbReference type="Proteomes" id="UP000238153"/>
    </source>
</evidence>
<reference evidence="2" key="2">
    <citation type="journal article" date="2014" name="PLoS ONE">
        <title>Characterization of the staphylococcal cassette chromosome composite island of Staphylococcus haemolyticus SH32, a methicillin-resistant clinical isolate from China.</title>
        <authorList>
            <person name="Yu D."/>
            <person name="Pi B."/>
            <person name="Chen Y."/>
            <person name="Wang Y."/>
            <person name="Ruan Z."/>
            <person name="Otto M."/>
            <person name="Yu Y."/>
        </authorList>
    </citation>
    <scope>NUCLEOTIDE SEQUENCE</scope>
    <source>
        <strain evidence="2">SH32</strain>
    </source>
</reference>
<name>A0A028ZLK9_STAHA</name>
<protein>
    <submittedName>
        <fullName evidence="2">Uncharacterized protein</fullName>
    </submittedName>
</protein>
<evidence type="ECO:0000256" key="1">
    <source>
        <dbReference type="SAM" id="Phobius"/>
    </source>
</evidence>
<dbReference type="EMBL" id="PGWX01000235">
    <property type="protein sequence ID" value="PPJ76052.1"/>
    <property type="molecule type" value="Genomic_DNA"/>
</dbReference>
<dbReference type="EMBL" id="LORN02000006">
    <property type="protein sequence ID" value="PNN29910.1"/>
    <property type="molecule type" value="Genomic_DNA"/>
</dbReference>
<dbReference type="Proteomes" id="UP001269271">
    <property type="component" value="Unassembled WGS sequence"/>
</dbReference>
<reference evidence="2" key="1">
    <citation type="submission" date="2013-03" db="EMBL/GenBank/DDBJ databases">
        <authorList>
            <person name="Borui P."/>
            <person name="Yunsong Y."/>
        </authorList>
    </citation>
    <scope>NUCLEOTIDE SEQUENCE</scope>
    <source>
        <strain evidence="2">SH32</strain>
    </source>
</reference>
<dbReference type="AlphaFoldDB" id="A0A028ZLK9"/>
<evidence type="ECO:0000313" key="4">
    <source>
        <dbReference type="EMBL" id="PNN29910.1"/>
    </source>
</evidence>
<dbReference type="EMBL" id="VJMP01000002">
    <property type="protein sequence ID" value="TRL78682.1"/>
    <property type="molecule type" value="Genomic_DNA"/>
</dbReference>
<keyword evidence="1" id="KW-1133">Transmembrane helix</keyword>
<reference evidence="6 9" key="5">
    <citation type="submission" date="2019-07" db="EMBL/GenBank/DDBJ databases">
        <title>Genome Sequencing and Assembly of Staphylococcus haemolyticus SDA2.</title>
        <authorList>
            <person name="Emmons C.B."/>
            <person name="Park C."/>
            <person name="Sevigny J.L."/>
            <person name="Andam C."/>
        </authorList>
    </citation>
    <scope>NUCLEOTIDE SEQUENCE [LARGE SCALE GENOMIC DNA]</scope>
    <source>
        <strain evidence="6 9">SDA2</strain>
    </source>
</reference>
<reference evidence="3 10" key="6">
    <citation type="submission" date="2023-08" db="EMBL/GenBank/DDBJ databases">
        <title>Genomic surveillance of Staphylococcus haemolyticus neonatal outbreak in southern France.</title>
        <authorList>
            <person name="Magnan C."/>
            <person name="Morsli M."/>
            <person name="Thiery B."/>
            <person name="Salipante F."/>
            <person name="Attar J."/>
            <person name="Massimo D.M."/>
            <person name="Ory J."/>
            <person name="Pantel A."/>
            <person name="Lavigne J.-P."/>
        </authorList>
    </citation>
    <scope>NUCLEOTIDE SEQUENCE [LARGE SCALE GENOMIC DNA]</scope>
    <source>
        <strain evidence="3 10">NSH026</strain>
    </source>
</reference>
<reference evidence="4 7" key="4">
    <citation type="submission" date="2017-12" db="EMBL/GenBank/DDBJ databases">
        <title>FDA dAtabase for Regulatory Grade micrObial Sequences (FDA-ARGOS): Supporting development and validation of Infectious Disease Dx tests.</title>
        <authorList>
            <person name="Hoffmann M."/>
            <person name="Allard M."/>
            <person name="Evans P."/>
            <person name="Brown E."/>
            <person name="Tallon L."/>
            <person name="Sadzewicz L."/>
            <person name="Sengamalay N."/>
            <person name="Ott S."/>
            <person name="Godinez A."/>
            <person name="Nagaraj S."/>
            <person name="Vavikolanu K."/>
            <person name="Aluvathingal J."/>
            <person name="Nadendla S."/>
            <person name="Sichtig H."/>
        </authorList>
    </citation>
    <scope>NUCLEOTIDE SEQUENCE [LARGE SCALE GENOMIC DNA]</scope>
    <source>
        <strain evidence="4 7">FDAARGOS_148</strain>
    </source>
</reference>